<protein>
    <submittedName>
        <fullName evidence="1">Uncharacterized protein</fullName>
    </submittedName>
</protein>
<evidence type="ECO:0000313" key="2">
    <source>
        <dbReference type="Proteomes" id="UP001055879"/>
    </source>
</evidence>
<gene>
    <name evidence="1" type="ORF">L6452_13096</name>
</gene>
<name>A0ACB9CHM3_ARCLA</name>
<reference evidence="1 2" key="2">
    <citation type="journal article" date="2022" name="Mol. Ecol. Resour.">
        <title>The genomes of chicory, endive, great burdock and yacon provide insights into Asteraceae paleo-polyploidization history and plant inulin production.</title>
        <authorList>
            <person name="Fan W."/>
            <person name="Wang S."/>
            <person name="Wang H."/>
            <person name="Wang A."/>
            <person name="Jiang F."/>
            <person name="Liu H."/>
            <person name="Zhao H."/>
            <person name="Xu D."/>
            <person name="Zhang Y."/>
        </authorList>
    </citation>
    <scope>NUCLEOTIDE SEQUENCE [LARGE SCALE GENOMIC DNA]</scope>
    <source>
        <strain evidence="2">cv. Niubang</strain>
    </source>
</reference>
<organism evidence="1 2">
    <name type="scientific">Arctium lappa</name>
    <name type="common">Greater burdock</name>
    <name type="synonym">Lappa major</name>
    <dbReference type="NCBI Taxonomy" id="4217"/>
    <lineage>
        <taxon>Eukaryota</taxon>
        <taxon>Viridiplantae</taxon>
        <taxon>Streptophyta</taxon>
        <taxon>Embryophyta</taxon>
        <taxon>Tracheophyta</taxon>
        <taxon>Spermatophyta</taxon>
        <taxon>Magnoliopsida</taxon>
        <taxon>eudicotyledons</taxon>
        <taxon>Gunneridae</taxon>
        <taxon>Pentapetalae</taxon>
        <taxon>asterids</taxon>
        <taxon>campanulids</taxon>
        <taxon>Asterales</taxon>
        <taxon>Asteraceae</taxon>
        <taxon>Carduoideae</taxon>
        <taxon>Cardueae</taxon>
        <taxon>Arctiinae</taxon>
        <taxon>Arctium</taxon>
    </lineage>
</organism>
<reference evidence="2" key="1">
    <citation type="journal article" date="2022" name="Mol. Ecol. Resour.">
        <title>The genomes of chicory, endive, great burdock and yacon provide insights into Asteraceae palaeo-polyploidization history and plant inulin production.</title>
        <authorList>
            <person name="Fan W."/>
            <person name="Wang S."/>
            <person name="Wang H."/>
            <person name="Wang A."/>
            <person name="Jiang F."/>
            <person name="Liu H."/>
            <person name="Zhao H."/>
            <person name="Xu D."/>
            <person name="Zhang Y."/>
        </authorList>
    </citation>
    <scope>NUCLEOTIDE SEQUENCE [LARGE SCALE GENOMIC DNA]</scope>
    <source>
        <strain evidence="2">cv. Niubang</strain>
    </source>
</reference>
<keyword evidence="2" id="KW-1185">Reference proteome</keyword>
<sequence>MSQVKDPAIKLFGKTIQLLHHNPHLAKPNDQQQQYSCGDIKETLDKEHATTQTEDTSSPPSAGDLIDPSTSSGINDDPKTPTADKETSSKSTPKKENPTGNSNSDEKPQKPDKILPCPRCNSMDTKFCYYNNYNVNQPRHFCKNCQRYWTAGGTMRNTPVGSGRRKNKSSSSASYYRHLIVSEALHKTNGNVLNFGSDVPLCESMNSALNFSDNKSQKSEDDHSAFCSSSASNSAEKGANNGVKNFQGYPLQIPCFPAPPWPYQCQYRPPLVPPTNLGPSGFPVSFYPTPQYWGCTVQPSPWSMPWVTPSPDQVAPTSPLGKHSRDGNLLSPTSNSGNEEISRDNDSENGILIPKTLRINDPNEAAKSSLWSTLGISKDENDSNSMNGGNLYKAFKSKGDEKNEVSDSSLVNLQSNPAAFSRSLNFRETS</sequence>
<dbReference type="Proteomes" id="UP001055879">
    <property type="component" value="Linkage Group LG04"/>
</dbReference>
<proteinExistence type="predicted"/>
<dbReference type="EMBL" id="CM042050">
    <property type="protein sequence ID" value="KAI3733647.1"/>
    <property type="molecule type" value="Genomic_DNA"/>
</dbReference>
<accession>A0ACB9CHM3</accession>
<comment type="caution">
    <text evidence="1">The sequence shown here is derived from an EMBL/GenBank/DDBJ whole genome shotgun (WGS) entry which is preliminary data.</text>
</comment>
<evidence type="ECO:0000313" key="1">
    <source>
        <dbReference type="EMBL" id="KAI3733647.1"/>
    </source>
</evidence>